<evidence type="ECO:0000313" key="8">
    <source>
        <dbReference type="Proteomes" id="UP000324209"/>
    </source>
</evidence>
<dbReference type="EC" id="2.1.1.72" evidence="1"/>
<dbReference type="InterPro" id="IPR002052">
    <property type="entry name" value="DNA_methylase_N6_adenine_CS"/>
</dbReference>
<dbReference type="EMBL" id="CP036150">
    <property type="protein sequence ID" value="QEN06680.1"/>
    <property type="molecule type" value="Genomic_DNA"/>
</dbReference>
<keyword evidence="5" id="KW-0238">DNA-binding</keyword>
<protein>
    <recommendedName>
        <fullName evidence="1">site-specific DNA-methyltransferase (adenine-specific)</fullName>
        <ecNumber evidence="1">2.1.1.72</ecNumber>
    </recommendedName>
</protein>
<dbReference type="RefSeq" id="WP_149484763.1">
    <property type="nucleotide sequence ID" value="NZ_CP036150.1"/>
</dbReference>
<dbReference type="GO" id="GO:0009307">
    <property type="term" value="P:DNA restriction-modification system"/>
    <property type="evidence" value="ECO:0007669"/>
    <property type="project" value="UniProtKB-KW"/>
</dbReference>
<reference evidence="7 8" key="1">
    <citation type="submission" date="2019-02" db="EMBL/GenBank/DDBJ databases">
        <title>Complete Genome Sequence and Methylome Analysis of free living Spirochaetas.</title>
        <authorList>
            <person name="Fomenkov A."/>
            <person name="Dubinina G."/>
            <person name="Leshcheva N."/>
            <person name="Mikheeva N."/>
            <person name="Grabovich M."/>
            <person name="Vincze T."/>
            <person name="Roberts R.J."/>
        </authorList>
    </citation>
    <scope>NUCLEOTIDE SEQUENCE [LARGE SCALE GENOMIC DNA]</scope>
    <source>
        <strain evidence="7 8">K2</strain>
    </source>
</reference>
<dbReference type="PANTHER" id="PTHR33841">
    <property type="entry name" value="DNA METHYLTRANSFERASE YEEA-RELATED"/>
    <property type="match status" value="1"/>
</dbReference>
<dbReference type="GO" id="GO:0032259">
    <property type="term" value="P:methylation"/>
    <property type="evidence" value="ECO:0007669"/>
    <property type="project" value="UniProtKB-KW"/>
</dbReference>
<keyword evidence="4" id="KW-0680">Restriction system</keyword>
<organism evidence="7 8">
    <name type="scientific">Oceanispirochaeta crateris</name>
    <dbReference type="NCBI Taxonomy" id="2518645"/>
    <lineage>
        <taxon>Bacteria</taxon>
        <taxon>Pseudomonadati</taxon>
        <taxon>Spirochaetota</taxon>
        <taxon>Spirochaetia</taxon>
        <taxon>Spirochaetales</taxon>
        <taxon>Spirochaetaceae</taxon>
        <taxon>Oceanispirochaeta</taxon>
    </lineage>
</organism>
<evidence type="ECO:0000256" key="5">
    <source>
        <dbReference type="ARBA" id="ARBA00023125"/>
    </source>
</evidence>
<name>A0A5C1QI57_9SPIO</name>
<evidence type="ECO:0000256" key="4">
    <source>
        <dbReference type="ARBA" id="ARBA00022747"/>
    </source>
</evidence>
<evidence type="ECO:0000256" key="3">
    <source>
        <dbReference type="ARBA" id="ARBA00022679"/>
    </source>
</evidence>
<dbReference type="Gene3D" id="3.40.50.150">
    <property type="entry name" value="Vaccinia Virus protein VP39"/>
    <property type="match status" value="1"/>
</dbReference>
<dbReference type="Proteomes" id="UP000324209">
    <property type="component" value="Chromosome"/>
</dbReference>
<evidence type="ECO:0000313" key="7">
    <source>
        <dbReference type="EMBL" id="QEN06680.1"/>
    </source>
</evidence>
<comment type="catalytic activity">
    <reaction evidence="6">
        <text>a 2'-deoxyadenosine in DNA + S-adenosyl-L-methionine = an N(6)-methyl-2'-deoxyadenosine in DNA + S-adenosyl-L-homocysteine + H(+)</text>
        <dbReference type="Rhea" id="RHEA:15197"/>
        <dbReference type="Rhea" id="RHEA-COMP:12418"/>
        <dbReference type="Rhea" id="RHEA-COMP:12419"/>
        <dbReference type="ChEBI" id="CHEBI:15378"/>
        <dbReference type="ChEBI" id="CHEBI:57856"/>
        <dbReference type="ChEBI" id="CHEBI:59789"/>
        <dbReference type="ChEBI" id="CHEBI:90615"/>
        <dbReference type="ChEBI" id="CHEBI:90616"/>
        <dbReference type="EC" id="2.1.1.72"/>
    </reaction>
</comment>
<evidence type="ECO:0000256" key="2">
    <source>
        <dbReference type="ARBA" id="ARBA00022603"/>
    </source>
</evidence>
<dbReference type="REBASE" id="298760">
    <property type="entry name" value="M.OcrK2IV"/>
</dbReference>
<dbReference type="KEGG" id="ock:EXM22_01240"/>
<keyword evidence="2 7" id="KW-0489">Methyltransferase</keyword>
<evidence type="ECO:0000256" key="1">
    <source>
        <dbReference type="ARBA" id="ARBA00011900"/>
    </source>
</evidence>
<sequence>MNKVSPKSKKDRKKIGAFFTPLWIAEEMIRAYDIHKKWASGASVLDPTAGNGRLLEALIRVCQKDRVPLTSPMLNRLRGYEREKAFTLDFNDRMENEYELKIQKEILVHQDFLKVSPQSWDILLGNPPWLNFTDVPDEDKEELKVWFKRYGLINSGKKILLGHSRIDLAALIIQKAMQDHLKPGGEGYFFIPLSLLLNEGAHNAFRKGILQGDRFCFQEIRDFGTNRVFQEVSTRCGFSVLKKSEPQEERIPYLTLSETGQWTSEICAPVGEAGSSYRIQDDILPPSLIRISRDSRPRQGINTGGRNHIFIFDAMEKLNAGILRMQNKRGEFLLPEDLVYPLITNRQFRNDAPPNRFVFLPYNKMGKALDEEELKSYPHAWQYLQDHKDQLTNRKGSMLGSTMKNGRFWTLLGVGPYTFSSWKIVWEAYGKKEFNPRIFNNYEGKIWIPNQALQAACSFETEEEATRVLSELKHPGINRILKQQNMEGTCNWAQPGRISHFMQLEDHQ</sequence>
<dbReference type="SUPFAM" id="SSF53335">
    <property type="entry name" value="S-adenosyl-L-methionine-dependent methyltransferases"/>
    <property type="match status" value="1"/>
</dbReference>
<dbReference type="InterPro" id="IPR050953">
    <property type="entry name" value="N4_N6_ade-DNA_methylase"/>
</dbReference>
<dbReference type="OrthoDB" id="32195at2"/>
<dbReference type="PANTHER" id="PTHR33841:SF6">
    <property type="entry name" value="TYPE II METHYLTRANSFERASE M.HINDII"/>
    <property type="match status" value="1"/>
</dbReference>
<dbReference type="AlphaFoldDB" id="A0A5C1QI57"/>
<dbReference type="GO" id="GO:0009007">
    <property type="term" value="F:site-specific DNA-methyltransferase (adenine-specific) activity"/>
    <property type="evidence" value="ECO:0007669"/>
    <property type="project" value="UniProtKB-EC"/>
</dbReference>
<keyword evidence="8" id="KW-1185">Reference proteome</keyword>
<dbReference type="PRINTS" id="PR00507">
    <property type="entry name" value="N12N6MTFRASE"/>
</dbReference>
<proteinExistence type="predicted"/>
<evidence type="ECO:0000256" key="6">
    <source>
        <dbReference type="ARBA" id="ARBA00047942"/>
    </source>
</evidence>
<dbReference type="GO" id="GO:0003677">
    <property type="term" value="F:DNA binding"/>
    <property type="evidence" value="ECO:0007669"/>
    <property type="project" value="UniProtKB-KW"/>
</dbReference>
<accession>A0A5C1QI57</accession>
<dbReference type="PROSITE" id="PS00092">
    <property type="entry name" value="N6_MTASE"/>
    <property type="match status" value="1"/>
</dbReference>
<dbReference type="InterPro" id="IPR029063">
    <property type="entry name" value="SAM-dependent_MTases_sf"/>
</dbReference>
<gene>
    <name evidence="7" type="ORF">EXM22_01240</name>
</gene>
<keyword evidence="3 7" id="KW-0808">Transferase</keyword>